<dbReference type="AlphaFoldDB" id="A0A1J5F9I4"/>
<dbReference type="EMBL" id="MNYR01000005">
    <property type="protein sequence ID" value="OIP56844.1"/>
    <property type="molecule type" value="Genomic_DNA"/>
</dbReference>
<dbReference type="Gene3D" id="3.30.1310.10">
    <property type="entry name" value="Nucleoid-associated protein YbaB-like domain"/>
    <property type="match status" value="1"/>
</dbReference>
<name>A0A1J5F9I4_9BACT</name>
<dbReference type="SUPFAM" id="SSF82607">
    <property type="entry name" value="YbaB-like"/>
    <property type="match status" value="1"/>
</dbReference>
<proteinExistence type="predicted"/>
<comment type="caution">
    <text evidence="1">The sequence shown here is derived from an EMBL/GenBank/DDBJ whole genome shotgun (WGS) entry which is preliminary data.</text>
</comment>
<evidence type="ECO:0008006" key="3">
    <source>
        <dbReference type="Google" id="ProtNLM"/>
    </source>
</evidence>
<dbReference type="STRING" id="1805236.AUK13_00225"/>
<accession>A0A1J5F9I4</accession>
<sequence length="88" mass="10074">MFNKLKDLAEMKKQASAMRAMLAQEKIEAENHGVKIVMNGNQEVLQVEINPALNREEQEKYLKETFNEAVKKVQRLMAQKMMAGGFGF</sequence>
<dbReference type="Proteomes" id="UP000183922">
    <property type="component" value="Unassembled WGS sequence"/>
</dbReference>
<dbReference type="Pfam" id="PF02575">
    <property type="entry name" value="YbaB_DNA_bd"/>
    <property type="match status" value="1"/>
</dbReference>
<dbReference type="GO" id="GO:0003677">
    <property type="term" value="F:DNA binding"/>
    <property type="evidence" value="ECO:0007669"/>
    <property type="project" value="InterPro"/>
</dbReference>
<gene>
    <name evidence="1" type="ORF">AUK13_00225</name>
</gene>
<dbReference type="InterPro" id="IPR036894">
    <property type="entry name" value="YbaB-like_sf"/>
</dbReference>
<reference evidence="1 2" key="1">
    <citation type="journal article" date="2016" name="Environ. Microbiol.">
        <title>Genomic resolution of a cold subsurface aquifer community provides metabolic insights for novel microbes adapted to high CO concentrations.</title>
        <authorList>
            <person name="Probst A.J."/>
            <person name="Castelle C.J."/>
            <person name="Singh A."/>
            <person name="Brown C.T."/>
            <person name="Anantharaman K."/>
            <person name="Sharon I."/>
            <person name="Hug L.A."/>
            <person name="Burstein D."/>
            <person name="Emerson J.B."/>
            <person name="Thomas B.C."/>
            <person name="Banfield J.F."/>
        </authorList>
    </citation>
    <scope>NUCLEOTIDE SEQUENCE [LARGE SCALE GENOMIC DNA]</scope>
    <source>
        <strain evidence="1">CG2_30_39_24</strain>
    </source>
</reference>
<protein>
    <recommendedName>
        <fullName evidence="3">Nucleoid-associated protein, YbaB/EbfC family</fullName>
    </recommendedName>
</protein>
<organism evidence="1 2">
    <name type="scientific">Candidatus Kuenenbacteria bacterium CG2_30_39_24</name>
    <dbReference type="NCBI Taxonomy" id="1805236"/>
    <lineage>
        <taxon>Bacteria</taxon>
        <taxon>Candidatus Kueneniibacteriota</taxon>
    </lineage>
</organism>
<dbReference type="InterPro" id="IPR004401">
    <property type="entry name" value="YbaB/EbfC"/>
</dbReference>
<evidence type="ECO:0000313" key="2">
    <source>
        <dbReference type="Proteomes" id="UP000183922"/>
    </source>
</evidence>
<evidence type="ECO:0000313" key="1">
    <source>
        <dbReference type="EMBL" id="OIP56844.1"/>
    </source>
</evidence>